<evidence type="ECO:0000256" key="1">
    <source>
        <dbReference type="SAM" id="MobiDB-lite"/>
    </source>
</evidence>
<dbReference type="AlphaFoldDB" id="A0A1V9YCL5"/>
<dbReference type="Proteomes" id="UP000243579">
    <property type="component" value="Unassembled WGS sequence"/>
</dbReference>
<name>A0A1V9YCL5_ACHHY</name>
<feature type="compositionally biased region" description="Basic and acidic residues" evidence="1">
    <location>
        <begin position="178"/>
        <end position="193"/>
    </location>
</feature>
<reference evidence="2 3" key="1">
    <citation type="journal article" date="2014" name="Genome Biol. Evol.">
        <title>The secreted proteins of Achlya hypogyna and Thraustotheca clavata identify the ancestral oomycete secretome and reveal gene acquisitions by horizontal gene transfer.</title>
        <authorList>
            <person name="Misner I."/>
            <person name="Blouin N."/>
            <person name="Leonard G."/>
            <person name="Richards T.A."/>
            <person name="Lane C.E."/>
        </authorList>
    </citation>
    <scope>NUCLEOTIDE SEQUENCE [LARGE SCALE GENOMIC DNA]</scope>
    <source>
        <strain evidence="2 3">ATCC 48635</strain>
    </source>
</reference>
<organism evidence="2 3">
    <name type="scientific">Achlya hypogyna</name>
    <name type="common">Oomycete</name>
    <name type="synonym">Protoachlya hypogyna</name>
    <dbReference type="NCBI Taxonomy" id="1202772"/>
    <lineage>
        <taxon>Eukaryota</taxon>
        <taxon>Sar</taxon>
        <taxon>Stramenopiles</taxon>
        <taxon>Oomycota</taxon>
        <taxon>Saprolegniomycetes</taxon>
        <taxon>Saprolegniales</taxon>
        <taxon>Achlyaceae</taxon>
        <taxon>Achlya</taxon>
    </lineage>
</organism>
<proteinExistence type="predicted"/>
<comment type="caution">
    <text evidence="2">The sequence shown here is derived from an EMBL/GenBank/DDBJ whole genome shotgun (WGS) entry which is preliminary data.</text>
</comment>
<dbReference type="EMBL" id="JNBR01002156">
    <property type="protein sequence ID" value="OQR83429.1"/>
    <property type="molecule type" value="Genomic_DNA"/>
</dbReference>
<protein>
    <submittedName>
        <fullName evidence="2">Uncharacterized protein</fullName>
    </submittedName>
</protein>
<gene>
    <name evidence="2" type="ORF">ACHHYP_20740</name>
</gene>
<accession>A0A1V9YCL5</accession>
<feature type="region of interest" description="Disordered" evidence="1">
    <location>
        <begin position="178"/>
        <end position="217"/>
    </location>
</feature>
<sequence>MAATRSNNGAETLISLYYNLDPTEHRLTRQAHFAALWAADLTAEEAASALHLVALHLGFGDDGSPSPLLEWREARVALALLTIAGPAWRDAFPGKTAHEACTEFQARARTQALRDGPCAKMPNKHDPEAYVPSFEVRRTFPGCDQWTTLGPAVKFCQAMEPRLRGSQPDPEPALDHAYAEIRSPGRDTDDSQRRGSASPTPANTSSRRTTGTVVAWV</sequence>
<evidence type="ECO:0000313" key="2">
    <source>
        <dbReference type="EMBL" id="OQR83429.1"/>
    </source>
</evidence>
<feature type="compositionally biased region" description="Polar residues" evidence="1">
    <location>
        <begin position="194"/>
        <end position="217"/>
    </location>
</feature>
<keyword evidence="3" id="KW-1185">Reference proteome</keyword>
<evidence type="ECO:0000313" key="3">
    <source>
        <dbReference type="Proteomes" id="UP000243579"/>
    </source>
</evidence>